<dbReference type="Proteomes" id="UP001375240">
    <property type="component" value="Unassembled WGS sequence"/>
</dbReference>
<dbReference type="InterPro" id="IPR044053">
    <property type="entry name" value="AsaB-like"/>
</dbReference>
<comment type="similarity">
    <text evidence="1">Belongs to the asaB hydroxylase/desaturase family.</text>
</comment>
<organism evidence="3 4">
    <name type="scientific">Orbilia brochopaga</name>
    <dbReference type="NCBI Taxonomy" id="3140254"/>
    <lineage>
        <taxon>Eukaryota</taxon>
        <taxon>Fungi</taxon>
        <taxon>Dikarya</taxon>
        <taxon>Ascomycota</taxon>
        <taxon>Pezizomycotina</taxon>
        <taxon>Orbiliomycetes</taxon>
        <taxon>Orbiliales</taxon>
        <taxon>Orbiliaceae</taxon>
        <taxon>Orbilia</taxon>
    </lineage>
</organism>
<keyword evidence="4" id="KW-1185">Reference proteome</keyword>
<evidence type="ECO:0000256" key="1">
    <source>
        <dbReference type="ARBA" id="ARBA00023604"/>
    </source>
</evidence>
<protein>
    <submittedName>
        <fullName evidence="3">Uncharacterized protein</fullName>
    </submittedName>
</protein>
<evidence type="ECO:0000313" key="4">
    <source>
        <dbReference type="Proteomes" id="UP001375240"/>
    </source>
</evidence>
<accession>A0AAV9V702</accession>
<proteinExistence type="inferred from homology"/>
<name>A0AAV9V702_9PEZI</name>
<dbReference type="NCBIfam" id="NF041278">
    <property type="entry name" value="CmcJ_NvfI_EfuI"/>
    <property type="match status" value="1"/>
</dbReference>
<sequence>MTNVTASMALFPHALANVDVVSDKDTTSQSTAERTNFDDSGKPVGAMALLQPPRRLPRPPRISGDITRILHFFRPPRYGSPPRFLVAHPNGSGIKNFGTIPIAVPIRDIRNREHRFHLALHSFKPVRHLQSLPYPLDLKDPDSIAAIHSSTTDMLRRHVSSPNQITIFSTTLIKARSPIGGARPAIPHPLQIDQTPGAALLRAKRHLPSTLSENVASGKLSLRVVNLYRPVLPQGANICDHQLCLAESLTIAEDDLVAVEHVYPDRVGQTYAIKHSKEQNFWYWSNMDDTEGILVQVYDSLLGCDAEGRERMIRGGTGFFKLMPKTWEETQEAEWLVVRALIAA</sequence>
<dbReference type="PANTHER" id="PTHR34598:SF3">
    <property type="entry name" value="OXIDOREDUCTASE AN1597"/>
    <property type="match status" value="1"/>
</dbReference>
<evidence type="ECO:0000313" key="3">
    <source>
        <dbReference type="EMBL" id="KAK6354522.1"/>
    </source>
</evidence>
<dbReference type="AlphaFoldDB" id="A0AAV9V702"/>
<dbReference type="PANTHER" id="PTHR34598">
    <property type="entry name" value="BLL6449 PROTEIN"/>
    <property type="match status" value="1"/>
</dbReference>
<dbReference type="EMBL" id="JAVHNQ010000002">
    <property type="protein sequence ID" value="KAK6354522.1"/>
    <property type="molecule type" value="Genomic_DNA"/>
</dbReference>
<comment type="caution">
    <text evidence="3">The sequence shown here is derived from an EMBL/GenBank/DDBJ whole genome shotgun (WGS) entry which is preliminary data.</text>
</comment>
<dbReference type="GO" id="GO:0016491">
    <property type="term" value="F:oxidoreductase activity"/>
    <property type="evidence" value="ECO:0007669"/>
    <property type="project" value="InterPro"/>
</dbReference>
<feature type="region of interest" description="Disordered" evidence="2">
    <location>
        <begin position="22"/>
        <end position="44"/>
    </location>
</feature>
<evidence type="ECO:0000256" key="2">
    <source>
        <dbReference type="SAM" id="MobiDB-lite"/>
    </source>
</evidence>
<gene>
    <name evidence="3" type="ORF">TWF696_003665</name>
</gene>
<reference evidence="3 4" key="1">
    <citation type="submission" date="2019-10" db="EMBL/GenBank/DDBJ databases">
        <authorList>
            <person name="Palmer J.M."/>
        </authorList>
    </citation>
    <scope>NUCLEOTIDE SEQUENCE [LARGE SCALE GENOMIC DNA]</scope>
    <source>
        <strain evidence="3 4">TWF696</strain>
    </source>
</reference>